<dbReference type="EC" id="2.7.13.3" evidence="3"/>
<dbReference type="Pfam" id="PF02518">
    <property type="entry name" value="HATPase_c"/>
    <property type="match status" value="1"/>
</dbReference>
<dbReference type="Gene3D" id="2.10.70.100">
    <property type="match status" value="1"/>
</dbReference>
<dbReference type="InterPro" id="IPR003018">
    <property type="entry name" value="GAF"/>
</dbReference>
<evidence type="ECO:0000256" key="4">
    <source>
        <dbReference type="ARBA" id="ARBA00022553"/>
    </source>
</evidence>
<organism evidence="13 14">
    <name type="scientific">Tolypothrix tenuis PCC 7101</name>
    <dbReference type="NCBI Taxonomy" id="231146"/>
    <lineage>
        <taxon>Bacteria</taxon>
        <taxon>Bacillati</taxon>
        <taxon>Cyanobacteriota</taxon>
        <taxon>Cyanophyceae</taxon>
        <taxon>Nostocales</taxon>
        <taxon>Tolypothrichaceae</taxon>
        <taxon>Tolypothrix</taxon>
    </lineage>
</organism>
<dbReference type="SUPFAM" id="SSF55781">
    <property type="entry name" value="GAF domain-like"/>
    <property type="match status" value="2"/>
</dbReference>
<evidence type="ECO:0000256" key="1">
    <source>
        <dbReference type="ARBA" id="ARBA00000085"/>
    </source>
</evidence>
<comment type="function">
    <text evidence="8">Photoreceptor which exists in two forms that are reversibly interconvertible by light: the R form that absorbs maximally in the red region of the spectrum and the FR form that absorbs maximally in the far-red region.</text>
</comment>
<dbReference type="PANTHER" id="PTHR43304">
    <property type="entry name" value="PHYTOCHROME-LIKE PROTEIN CPH1"/>
    <property type="match status" value="1"/>
</dbReference>
<evidence type="ECO:0000256" key="7">
    <source>
        <dbReference type="ARBA" id="ARBA00023012"/>
    </source>
</evidence>
<proteinExistence type="inferred from homology"/>
<dbReference type="SMART" id="SM00387">
    <property type="entry name" value="HATPase_c"/>
    <property type="match status" value="1"/>
</dbReference>
<dbReference type="KEGG" id="ttq:NIES37_07190"/>
<dbReference type="FunFam" id="3.30.565.10:FF:000006">
    <property type="entry name" value="Sensor histidine kinase WalK"/>
    <property type="match status" value="1"/>
</dbReference>
<dbReference type="Pfam" id="PF01590">
    <property type="entry name" value="GAF"/>
    <property type="match status" value="2"/>
</dbReference>
<dbReference type="Gene3D" id="3.30.565.10">
    <property type="entry name" value="Histidine kinase-like ATPase, C-terminal domain"/>
    <property type="match status" value="1"/>
</dbReference>
<dbReference type="CDD" id="cd16921">
    <property type="entry name" value="HATPase_FilI-like"/>
    <property type="match status" value="1"/>
</dbReference>
<dbReference type="PROSITE" id="PS50109">
    <property type="entry name" value="HIS_KIN"/>
    <property type="match status" value="1"/>
</dbReference>
<evidence type="ECO:0000313" key="13">
    <source>
        <dbReference type="EMBL" id="BAY96782.1"/>
    </source>
</evidence>
<feature type="domain" description="PAS" evidence="11">
    <location>
        <begin position="180"/>
        <end position="246"/>
    </location>
</feature>
<evidence type="ECO:0000256" key="8">
    <source>
        <dbReference type="ARBA" id="ARBA00055745"/>
    </source>
</evidence>
<dbReference type="SUPFAM" id="SSF55874">
    <property type="entry name" value="ATPase domain of HSP90 chaperone/DNA topoisomerase II/histidine kinase"/>
    <property type="match status" value="1"/>
</dbReference>
<dbReference type="InterPro" id="IPR036890">
    <property type="entry name" value="HATPase_C_sf"/>
</dbReference>
<evidence type="ECO:0000259" key="10">
    <source>
        <dbReference type="PROSITE" id="PS50109"/>
    </source>
</evidence>
<dbReference type="InterPro" id="IPR004358">
    <property type="entry name" value="Sig_transdc_His_kin-like_C"/>
</dbReference>
<dbReference type="AlphaFoldDB" id="A0A1Z4MTI4"/>
<dbReference type="InterPro" id="IPR001610">
    <property type="entry name" value="PAC"/>
</dbReference>
<dbReference type="CDD" id="cd00082">
    <property type="entry name" value="HisKA"/>
    <property type="match status" value="1"/>
</dbReference>
<dbReference type="EMBL" id="AP018248">
    <property type="protein sequence ID" value="BAY96782.1"/>
    <property type="molecule type" value="Genomic_DNA"/>
</dbReference>
<dbReference type="SMART" id="SM00086">
    <property type="entry name" value="PAC"/>
    <property type="match status" value="3"/>
</dbReference>
<dbReference type="PRINTS" id="PR00344">
    <property type="entry name" value="BCTRLSENSOR"/>
</dbReference>
<dbReference type="Pfam" id="PF13426">
    <property type="entry name" value="PAS_9"/>
    <property type="match status" value="1"/>
</dbReference>
<keyword evidence="5" id="KW-0808">Transferase</keyword>
<dbReference type="InterPro" id="IPR013655">
    <property type="entry name" value="PAS_fold_3"/>
</dbReference>
<dbReference type="Gene3D" id="1.10.287.130">
    <property type="match status" value="1"/>
</dbReference>
<dbReference type="InterPro" id="IPR016132">
    <property type="entry name" value="Phyto_chromo_attachment"/>
</dbReference>
<feature type="domain" description="PAS" evidence="11">
    <location>
        <begin position="437"/>
        <end position="509"/>
    </location>
</feature>
<feature type="domain" description="PAC" evidence="12">
    <location>
        <begin position="384"/>
        <end position="436"/>
    </location>
</feature>
<keyword evidence="4" id="KW-0597">Phosphoprotein</keyword>
<comment type="catalytic activity">
    <reaction evidence="1">
        <text>ATP + protein L-histidine = ADP + protein N-phospho-L-histidine.</text>
        <dbReference type="EC" id="2.7.13.3"/>
    </reaction>
</comment>
<dbReference type="PANTHER" id="PTHR43304:SF1">
    <property type="entry name" value="PAC DOMAIN-CONTAINING PROTEIN"/>
    <property type="match status" value="1"/>
</dbReference>
<dbReference type="SMART" id="SM00065">
    <property type="entry name" value="GAF"/>
    <property type="match status" value="2"/>
</dbReference>
<accession>A0A1Z4MTI4</accession>
<dbReference type="Gene3D" id="3.30.450.40">
    <property type="match status" value="2"/>
</dbReference>
<dbReference type="GO" id="GO:0000155">
    <property type="term" value="F:phosphorelay sensor kinase activity"/>
    <property type="evidence" value="ECO:0007669"/>
    <property type="project" value="InterPro"/>
</dbReference>
<dbReference type="InterPro" id="IPR003594">
    <property type="entry name" value="HATPase_dom"/>
</dbReference>
<evidence type="ECO:0000256" key="2">
    <source>
        <dbReference type="ARBA" id="ARBA00006402"/>
    </source>
</evidence>
<dbReference type="CDD" id="cd00130">
    <property type="entry name" value="PAS"/>
    <property type="match status" value="3"/>
</dbReference>
<dbReference type="InterPro" id="IPR000014">
    <property type="entry name" value="PAS"/>
</dbReference>
<dbReference type="InterPro" id="IPR003661">
    <property type="entry name" value="HisK_dim/P_dom"/>
</dbReference>
<dbReference type="SMART" id="SM00091">
    <property type="entry name" value="PAS"/>
    <property type="match status" value="3"/>
</dbReference>
<evidence type="ECO:0000259" key="11">
    <source>
        <dbReference type="PROSITE" id="PS50112"/>
    </source>
</evidence>
<dbReference type="PROSITE" id="PS50046">
    <property type="entry name" value="PHYTOCHROME_2"/>
    <property type="match status" value="1"/>
</dbReference>
<dbReference type="InterPro" id="IPR052162">
    <property type="entry name" value="Sensor_kinase/Photoreceptor"/>
</dbReference>
<name>A0A1Z4MTI4_9CYAN</name>
<evidence type="ECO:0000259" key="12">
    <source>
        <dbReference type="PROSITE" id="PS50113"/>
    </source>
</evidence>
<gene>
    <name evidence="13" type="ORF">NIES37_07190</name>
</gene>
<dbReference type="InterPro" id="IPR005467">
    <property type="entry name" value="His_kinase_dom"/>
</dbReference>
<dbReference type="InterPro" id="IPR029016">
    <property type="entry name" value="GAF-like_dom_sf"/>
</dbReference>
<reference evidence="13 14" key="1">
    <citation type="submission" date="2017-06" db="EMBL/GenBank/DDBJ databases">
        <title>Genome sequencing of cyanobaciteial culture collection at National Institute for Environmental Studies (NIES).</title>
        <authorList>
            <person name="Hirose Y."/>
            <person name="Shimura Y."/>
            <person name="Fujisawa T."/>
            <person name="Nakamura Y."/>
            <person name="Kawachi M."/>
        </authorList>
    </citation>
    <scope>NUCLEOTIDE SEQUENCE [LARGE SCALE GENOMIC DNA]</scope>
    <source>
        <strain evidence="13 14">NIES-37</strain>
    </source>
</reference>
<keyword evidence="14" id="KW-1185">Reference proteome</keyword>
<dbReference type="InterPro" id="IPR035965">
    <property type="entry name" value="PAS-like_dom_sf"/>
</dbReference>
<sequence>MLPNSEAARLAALRQYQILDTEPEAAYDNLAKLAAFICGTSIALVNFIDENRQWFKAKLGLDVPQMPRNVGLSYLCVDRRDFVVVPDTLADEKLANNPVVIAYPFVRFYAGVPLITPQGDILGTLCVLDQEPRQLNPQQIEALQALGRQVIDQLELRRNLAELSRVSLEQQRVTAALERSQQELKDFVENANVGMHWVQADGTILWANQAELDLLGYKRSEYIGHSIAEFHVDPEAIADIMQRLSNKENLQNYEARMRCKDGSIRYVVIHSNVLWENGEFIHTRCFTRDISDAYWQATQRKQVEAALIESDRRLKIALQAAKLGSWEHNLLTGELSVSNQCKANFGLGELAEFTYDTLLQAIHPDDRAYMQESVRQALANHSDYEAEYRNIWPDGSIHWILARGVGIYDGDGQPTRMIGVTLDLTARKQAEEALQASELRWQLALTGNNDGIWDWNVKTNEVFFSPRWKEMLGYADQEIPHNLDEWSKRVHPEDLDWVLAAVHEHFDKKTPYYVTEHRIQCKDGNYKWILDRGQAVWDSNGEVVRMVGSHTDIDDRKRAEEQIKKQNQRSQLFSQIIVKIRDSLKIEEILQTTVTEVQKLLQSDRVLIFRLWPDGSGTVVKEAVLPGWPVVLGQKIIDHCFQQNYLERYRQGRVSTITDVDQANIRDCHRAMLHKYGVKSNLVVPILSGEGIWGLLIAHQCSSPREWHSHELDLLQQLANQIGIALWQAQLLEQETRQRQELTRSNTELEQFAYIASHDLQEPLRMVTSYLQLLERRYKSQLDTRADEFINYAVDGAQRMQTLINDLLNYSRVSTRGQPFKLVDCHAVVEKAIANLEVAIKESNAVITCDPLPQIMADTTQLAQVFQNLIANAIKFHREEPPQIHIQALKNTIETATEIPHLTPTGNEWLFSVRDNGIGVESQYAERIFVIFQRLHSRSKYPGTGIGLAICKKIIERHGGQIWMESKPGEGSIFYFTIPDQTGKQS</sequence>
<evidence type="ECO:0000313" key="14">
    <source>
        <dbReference type="Proteomes" id="UP000218785"/>
    </source>
</evidence>
<evidence type="ECO:0000256" key="6">
    <source>
        <dbReference type="ARBA" id="ARBA00022777"/>
    </source>
</evidence>
<evidence type="ECO:0000259" key="9">
    <source>
        <dbReference type="PROSITE" id="PS50046"/>
    </source>
</evidence>
<protein>
    <recommendedName>
        <fullName evidence="3">histidine kinase</fullName>
        <ecNumber evidence="3">2.7.13.3</ecNumber>
    </recommendedName>
</protein>
<dbReference type="SMART" id="SM00388">
    <property type="entry name" value="HisKA"/>
    <property type="match status" value="1"/>
</dbReference>
<dbReference type="InterPro" id="IPR000700">
    <property type="entry name" value="PAS-assoc_C"/>
</dbReference>
<feature type="domain" description="PAC" evidence="12">
    <location>
        <begin position="513"/>
        <end position="565"/>
    </location>
</feature>
<dbReference type="PROSITE" id="PS50112">
    <property type="entry name" value="PAS"/>
    <property type="match status" value="2"/>
</dbReference>
<dbReference type="SUPFAM" id="SSF47384">
    <property type="entry name" value="Homodimeric domain of signal transducing histidine kinase"/>
    <property type="match status" value="1"/>
</dbReference>
<dbReference type="Pfam" id="PF08447">
    <property type="entry name" value="PAS_3"/>
    <property type="match status" value="2"/>
</dbReference>
<evidence type="ECO:0000256" key="3">
    <source>
        <dbReference type="ARBA" id="ARBA00012438"/>
    </source>
</evidence>
<dbReference type="Proteomes" id="UP000218785">
    <property type="component" value="Chromosome"/>
</dbReference>
<feature type="domain" description="Phytochrome chromophore attachment site" evidence="9">
    <location>
        <begin position="585"/>
        <end position="721"/>
    </location>
</feature>
<feature type="domain" description="Histidine kinase" evidence="10">
    <location>
        <begin position="755"/>
        <end position="982"/>
    </location>
</feature>
<dbReference type="NCBIfam" id="TIGR00229">
    <property type="entry name" value="sensory_box"/>
    <property type="match status" value="3"/>
</dbReference>
<dbReference type="PROSITE" id="PS50113">
    <property type="entry name" value="PAC"/>
    <property type="match status" value="2"/>
</dbReference>
<dbReference type="SUPFAM" id="SSF55785">
    <property type="entry name" value="PYP-like sensor domain (PAS domain)"/>
    <property type="match status" value="3"/>
</dbReference>
<keyword evidence="6 13" id="KW-0418">Kinase</keyword>
<comment type="similarity">
    <text evidence="2">In the N-terminal section; belongs to the phytochrome family.</text>
</comment>
<dbReference type="Pfam" id="PF00512">
    <property type="entry name" value="HisKA"/>
    <property type="match status" value="1"/>
</dbReference>
<dbReference type="InterPro" id="IPR036097">
    <property type="entry name" value="HisK_dim/P_sf"/>
</dbReference>
<evidence type="ECO:0000256" key="5">
    <source>
        <dbReference type="ARBA" id="ARBA00022679"/>
    </source>
</evidence>
<keyword evidence="7" id="KW-0902">Two-component regulatory system</keyword>
<dbReference type="Gene3D" id="3.30.450.20">
    <property type="entry name" value="PAS domain"/>
    <property type="match status" value="3"/>
</dbReference>